<protein>
    <submittedName>
        <fullName evidence="2">Uncharacterized protein</fullName>
    </submittedName>
</protein>
<dbReference type="EMBL" id="KV593835">
    <property type="protein sequence ID" value="OPL21228.1"/>
    <property type="molecule type" value="Genomic_DNA"/>
</dbReference>
<accession>A0A409V900</accession>
<feature type="transmembrane region" description="Helical" evidence="1">
    <location>
        <begin position="133"/>
        <end position="155"/>
    </location>
</feature>
<evidence type="ECO:0000256" key="1">
    <source>
        <dbReference type="SAM" id="Phobius"/>
    </source>
</evidence>
<evidence type="ECO:0000313" key="2">
    <source>
        <dbReference type="EMBL" id="OPL21228.1"/>
    </source>
</evidence>
<gene>
    <name evidence="2" type="ORF">AM593_09303</name>
</gene>
<keyword evidence="1" id="KW-0472">Membrane</keyword>
<name>A0A409V900_MYTGA</name>
<feature type="non-terminal residue" evidence="2">
    <location>
        <position position="1"/>
    </location>
</feature>
<keyword evidence="3" id="KW-1185">Reference proteome</keyword>
<organism evidence="2 3">
    <name type="scientific">Mytilus galloprovincialis</name>
    <name type="common">Mediterranean mussel</name>
    <dbReference type="NCBI Taxonomy" id="29158"/>
    <lineage>
        <taxon>Eukaryota</taxon>
        <taxon>Metazoa</taxon>
        <taxon>Spiralia</taxon>
        <taxon>Lophotrochozoa</taxon>
        <taxon>Mollusca</taxon>
        <taxon>Bivalvia</taxon>
        <taxon>Autobranchia</taxon>
        <taxon>Pteriomorphia</taxon>
        <taxon>Mytilida</taxon>
        <taxon>Mytiloidea</taxon>
        <taxon>Mytilidae</taxon>
        <taxon>Mytilinae</taxon>
        <taxon>Mytilus</taxon>
    </lineage>
</organism>
<sequence>YFRGRFVEEEENIKGLILFLVRNRIHIYKNAVHFLAGDPNITTFHIICGQFERILKQRVRKSGKAIVSMINFNLLKKKTRREDKQFAEISKMDQKTFLCLLYTTLLILPAQILGESVAEAKREKRQAALLPLASYAGLTVAAPLFLALIAAYGIYAEKTDPKVLSKN</sequence>
<feature type="non-terminal residue" evidence="2">
    <location>
        <position position="167"/>
    </location>
</feature>
<reference evidence="2 3" key="1">
    <citation type="journal article" date="2016" name="PLoS ONE">
        <title>A First Insight into the Genome of the Filter-Feeder Mussel Mytilus galloprovincialis.</title>
        <authorList>
            <person name="Murgarella M."/>
            <person name="Puiu D."/>
            <person name="Novoa B."/>
            <person name="Figueras A."/>
            <person name="Posada D."/>
            <person name="Canchaya C."/>
        </authorList>
    </citation>
    <scope>NUCLEOTIDE SEQUENCE [LARGE SCALE GENOMIC DNA]</scope>
    <source>
        <tissue evidence="2">Muscle</tissue>
    </source>
</reference>
<feature type="transmembrane region" description="Helical" evidence="1">
    <location>
        <begin position="96"/>
        <end position="113"/>
    </location>
</feature>
<dbReference type="AlphaFoldDB" id="A0A409V900"/>
<proteinExistence type="predicted"/>
<evidence type="ECO:0000313" key="3">
    <source>
        <dbReference type="Proteomes" id="UP000266721"/>
    </source>
</evidence>
<dbReference type="Proteomes" id="UP000266721">
    <property type="component" value="Unassembled WGS sequence"/>
</dbReference>
<keyword evidence="1" id="KW-1133">Transmembrane helix</keyword>
<keyword evidence="1" id="KW-0812">Transmembrane</keyword>